<dbReference type="Gene3D" id="3.40.1710.10">
    <property type="entry name" value="abc type-2 transporter like domain"/>
    <property type="match status" value="1"/>
</dbReference>
<evidence type="ECO:0000256" key="1">
    <source>
        <dbReference type="ARBA" id="ARBA00004651"/>
    </source>
</evidence>
<evidence type="ECO:0000313" key="11">
    <source>
        <dbReference type="Proteomes" id="UP000239576"/>
    </source>
</evidence>
<dbReference type="RefSeq" id="WP_106259899.1">
    <property type="nucleotide sequence ID" value="NZ_CAWNSW010000105.1"/>
</dbReference>
<evidence type="ECO:0000256" key="3">
    <source>
        <dbReference type="ARBA" id="ARBA00022448"/>
    </source>
</evidence>
<accession>A0A2T1DW01</accession>
<dbReference type="InterPro" id="IPR000412">
    <property type="entry name" value="ABC_2_transport"/>
</dbReference>
<comment type="caution">
    <text evidence="10">The sequence shown here is derived from an EMBL/GenBank/DDBJ whole genome shotgun (WGS) entry which is preliminary data.</text>
</comment>
<evidence type="ECO:0000256" key="2">
    <source>
        <dbReference type="ARBA" id="ARBA00007783"/>
    </source>
</evidence>
<keyword evidence="4 8" id="KW-1003">Cell membrane</keyword>
<dbReference type="EMBL" id="PVWK01000142">
    <property type="protein sequence ID" value="PSB24642.1"/>
    <property type="molecule type" value="Genomic_DNA"/>
</dbReference>
<dbReference type="Pfam" id="PF12698">
    <property type="entry name" value="ABC2_membrane_3"/>
    <property type="match status" value="1"/>
</dbReference>
<organism evidence="10 11">
    <name type="scientific">Stenomitos frigidus ULC18</name>
    <dbReference type="NCBI Taxonomy" id="2107698"/>
    <lineage>
        <taxon>Bacteria</taxon>
        <taxon>Bacillati</taxon>
        <taxon>Cyanobacteriota</taxon>
        <taxon>Cyanophyceae</taxon>
        <taxon>Leptolyngbyales</taxon>
        <taxon>Leptolyngbyaceae</taxon>
        <taxon>Stenomitos</taxon>
    </lineage>
</organism>
<keyword evidence="3 8" id="KW-0813">Transport</keyword>
<evidence type="ECO:0000259" key="9">
    <source>
        <dbReference type="PROSITE" id="PS51012"/>
    </source>
</evidence>
<feature type="transmembrane region" description="Helical" evidence="8">
    <location>
        <begin position="263"/>
        <end position="287"/>
    </location>
</feature>
<evidence type="ECO:0000313" key="10">
    <source>
        <dbReference type="EMBL" id="PSB24642.1"/>
    </source>
</evidence>
<reference evidence="10 11" key="2">
    <citation type="submission" date="2018-03" db="EMBL/GenBank/DDBJ databases">
        <title>The ancient ancestry and fast evolution of plastids.</title>
        <authorList>
            <person name="Moore K.R."/>
            <person name="Magnabosco C."/>
            <person name="Momper L."/>
            <person name="Gold D.A."/>
            <person name="Bosak T."/>
            <person name="Fournier G.P."/>
        </authorList>
    </citation>
    <scope>NUCLEOTIDE SEQUENCE [LARGE SCALE GENOMIC DNA]</scope>
    <source>
        <strain evidence="10 11">ULC18</strain>
    </source>
</reference>
<evidence type="ECO:0000256" key="7">
    <source>
        <dbReference type="ARBA" id="ARBA00023136"/>
    </source>
</evidence>
<keyword evidence="7 8" id="KW-0472">Membrane</keyword>
<evidence type="ECO:0000256" key="8">
    <source>
        <dbReference type="RuleBase" id="RU361157"/>
    </source>
</evidence>
<dbReference type="GO" id="GO:0140359">
    <property type="term" value="F:ABC-type transporter activity"/>
    <property type="evidence" value="ECO:0007669"/>
    <property type="project" value="InterPro"/>
</dbReference>
<evidence type="ECO:0000256" key="4">
    <source>
        <dbReference type="ARBA" id="ARBA00022475"/>
    </source>
</evidence>
<feature type="domain" description="ABC transmembrane type-2" evidence="9">
    <location>
        <begin position="140"/>
        <end position="376"/>
    </location>
</feature>
<dbReference type="InterPro" id="IPR047817">
    <property type="entry name" value="ABC2_TM_bact-type"/>
</dbReference>
<sequence length="378" mass="41313">MKSLSTFFKGFFDGRLMALVRKEINQILRDKQLLVLLIVPPTLQLLLYGFALNPDVQYLKLGVVDYANVSASRELVSALTENQIFVVDSYPATEQELSRQVETGKLTAGIVIPPEFRRDISQGKTAEIQAFIDGVDANTAGIANGYINQIIQQYSLNLSGTPLKPLVKPEVIFLYNPGLISSWFFVPGVMGFVLTLIGSLVSAVTVVREKDTGTLEQLLMTPAEAWEILLAKVVPLFVLLMGDVFLALSLGRVVFGLPFRGNLLLFIAMSGLYLFVGIGVGITLATISKSQQQVVLTAFFINLPMVQTSGAIAPIETMPTFFQVVSLLNPLRHYIAIVRGILLKGVGLEALWMHALALAVIAIVLLTVSVNKFRSQLS</sequence>
<comment type="similarity">
    <text evidence="2 8">Belongs to the ABC-2 integral membrane protein family.</text>
</comment>
<keyword evidence="6 8" id="KW-1133">Transmembrane helix</keyword>
<reference evidence="11" key="1">
    <citation type="submission" date="2018-02" db="EMBL/GenBank/DDBJ databases">
        <authorList>
            <person name="Moore K."/>
            <person name="Momper L."/>
        </authorList>
    </citation>
    <scope>NUCLEOTIDE SEQUENCE [LARGE SCALE GENOMIC DNA]</scope>
    <source>
        <strain evidence="11">ULC18</strain>
    </source>
</reference>
<feature type="transmembrane region" description="Helical" evidence="8">
    <location>
        <begin position="33"/>
        <end position="51"/>
    </location>
</feature>
<gene>
    <name evidence="10" type="ORF">C7B82_26890</name>
</gene>
<evidence type="ECO:0000256" key="6">
    <source>
        <dbReference type="ARBA" id="ARBA00022989"/>
    </source>
</evidence>
<proteinExistence type="inferred from homology"/>
<dbReference type="PANTHER" id="PTHR30294">
    <property type="entry name" value="MEMBRANE COMPONENT OF ABC TRANSPORTER YHHJ-RELATED"/>
    <property type="match status" value="1"/>
</dbReference>
<evidence type="ECO:0000256" key="5">
    <source>
        <dbReference type="ARBA" id="ARBA00022692"/>
    </source>
</evidence>
<dbReference type="OrthoDB" id="9776218at2"/>
<dbReference type="AlphaFoldDB" id="A0A2T1DW01"/>
<dbReference type="PRINTS" id="PR00164">
    <property type="entry name" value="ABC2TRNSPORT"/>
</dbReference>
<feature type="transmembrane region" description="Helical" evidence="8">
    <location>
        <begin position="294"/>
        <end position="315"/>
    </location>
</feature>
<dbReference type="Proteomes" id="UP000239576">
    <property type="component" value="Unassembled WGS sequence"/>
</dbReference>
<name>A0A2T1DW01_9CYAN</name>
<keyword evidence="5 8" id="KW-0812">Transmembrane</keyword>
<feature type="transmembrane region" description="Helical" evidence="8">
    <location>
        <begin position="351"/>
        <end position="370"/>
    </location>
</feature>
<feature type="transmembrane region" description="Helical" evidence="8">
    <location>
        <begin position="183"/>
        <end position="207"/>
    </location>
</feature>
<dbReference type="InterPro" id="IPR013525">
    <property type="entry name" value="ABC2_TM"/>
</dbReference>
<dbReference type="InterPro" id="IPR051449">
    <property type="entry name" value="ABC-2_transporter_component"/>
</dbReference>
<comment type="subcellular location">
    <subcellularLocation>
        <location evidence="1 8">Cell membrane</location>
        <topology evidence="1 8">Multi-pass membrane protein</topology>
    </subcellularLocation>
</comment>
<dbReference type="PROSITE" id="PS51012">
    <property type="entry name" value="ABC_TM2"/>
    <property type="match status" value="1"/>
</dbReference>
<keyword evidence="11" id="KW-1185">Reference proteome</keyword>
<protein>
    <recommendedName>
        <fullName evidence="8">Transport permease protein</fullName>
    </recommendedName>
</protein>
<dbReference type="PANTHER" id="PTHR30294:SF29">
    <property type="entry name" value="MULTIDRUG ABC TRANSPORTER PERMEASE YBHS-RELATED"/>
    <property type="match status" value="1"/>
</dbReference>
<dbReference type="GO" id="GO:0043190">
    <property type="term" value="C:ATP-binding cassette (ABC) transporter complex"/>
    <property type="evidence" value="ECO:0007669"/>
    <property type="project" value="InterPro"/>
</dbReference>
<feature type="transmembrane region" description="Helical" evidence="8">
    <location>
        <begin position="228"/>
        <end position="251"/>
    </location>
</feature>